<evidence type="ECO:0000313" key="4">
    <source>
        <dbReference type="Proteomes" id="UP000318431"/>
    </source>
</evidence>
<comment type="caution">
    <text evidence="3">The sequence shown here is derived from an EMBL/GenBank/DDBJ whole genome shotgun (WGS) entry which is preliminary data.</text>
</comment>
<keyword evidence="1" id="KW-1133">Transmembrane helix</keyword>
<evidence type="ECO:0000256" key="1">
    <source>
        <dbReference type="SAM" id="Phobius"/>
    </source>
</evidence>
<dbReference type="Pfam" id="PF07811">
    <property type="entry name" value="TadE"/>
    <property type="match status" value="1"/>
</dbReference>
<dbReference type="RefSeq" id="WP_145650836.1">
    <property type="nucleotide sequence ID" value="NZ_VLLB01000007.1"/>
</dbReference>
<keyword evidence="1" id="KW-0812">Transmembrane</keyword>
<sequence>MCPEPFRYPAARGAVTVELAMTLLVFLGLVFGTLEVARALFLFNTVQEVTRRAARGAAVTDFSSGTAMAALRADALFGSSSGTVARLPLAPEIDTGKLRIEYLSQDAGGAYVPVTAMPACPQANLANCAQDANGASCIRFIRASLCASATGNCTALPYRPMTGLVPGFDAMHVPMAATLVKAEMLGYRPGVNHCLPP</sequence>
<gene>
    <name evidence="3" type="ORF">IP91_03892</name>
</gene>
<organism evidence="3 4">
    <name type="scientific">Pseudoduganella lurida</name>
    <dbReference type="NCBI Taxonomy" id="1036180"/>
    <lineage>
        <taxon>Bacteria</taxon>
        <taxon>Pseudomonadati</taxon>
        <taxon>Pseudomonadota</taxon>
        <taxon>Betaproteobacteria</taxon>
        <taxon>Burkholderiales</taxon>
        <taxon>Oxalobacteraceae</taxon>
        <taxon>Telluria group</taxon>
        <taxon>Pseudoduganella</taxon>
    </lineage>
</organism>
<evidence type="ECO:0000313" key="3">
    <source>
        <dbReference type="EMBL" id="TWI63052.1"/>
    </source>
</evidence>
<name>A0A562R1V0_9BURK</name>
<dbReference type="InterPro" id="IPR012495">
    <property type="entry name" value="TadE-like_dom"/>
</dbReference>
<dbReference type="AlphaFoldDB" id="A0A562R1V0"/>
<dbReference type="EMBL" id="VLLB01000007">
    <property type="protein sequence ID" value="TWI63052.1"/>
    <property type="molecule type" value="Genomic_DNA"/>
</dbReference>
<keyword evidence="1" id="KW-0472">Membrane</keyword>
<feature type="domain" description="TadE-like" evidence="2">
    <location>
        <begin position="13"/>
        <end position="55"/>
    </location>
</feature>
<accession>A0A562R1V0</accession>
<evidence type="ECO:0000259" key="2">
    <source>
        <dbReference type="Pfam" id="PF07811"/>
    </source>
</evidence>
<dbReference type="Proteomes" id="UP000318431">
    <property type="component" value="Unassembled WGS sequence"/>
</dbReference>
<protein>
    <submittedName>
        <fullName evidence="3">TadE-like protein</fullName>
    </submittedName>
</protein>
<proteinExistence type="predicted"/>
<keyword evidence="4" id="KW-1185">Reference proteome</keyword>
<reference evidence="3 4" key="1">
    <citation type="journal article" date="2015" name="Stand. Genomic Sci.">
        <title>Genomic Encyclopedia of Bacterial and Archaeal Type Strains, Phase III: the genomes of soil and plant-associated and newly described type strains.</title>
        <authorList>
            <person name="Whitman W.B."/>
            <person name="Woyke T."/>
            <person name="Klenk H.P."/>
            <person name="Zhou Y."/>
            <person name="Lilburn T.G."/>
            <person name="Beck B.J."/>
            <person name="De Vos P."/>
            <person name="Vandamme P."/>
            <person name="Eisen J.A."/>
            <person name="Garrity G."/>
            <person name="Hugenholtz P."/>
            <person name="Kyrpides N.C."/>
        </authorList>
    </citation>
    <scope>NUCLEOTIDE SEQUENCE [LARGE SCALE GENOMIC DNA]</scope>
    <source>
        <strain evidence="3 4">CGMCC 1.10822</strain>
    </source>
</reference>
<feature type="transmembrane region" description="Helical" evidence="1">
    <location>
        <begin position="20"/>
        <end position="43"/>
    </location>
</feature>